<feature type="domain" description="4'-phosphopantetheinyl transferase" evidence="3">
    <location>
        <begin position="173"/>
        <end position="266"/>
    </location>
</feature>
<dbReference type="EMBL" id="CP118166">
    <property type="protein sequence ID" value="WDI31891.1"/>
    <property type="molecule type" value="Genomic_DNA"/>
</dbReference>
<organism evidence="4 5">
    <name type="scientific">Hyphococcus flavus</name>
    <dbReference type="NCBI Taxonomy" id="1866326"/>
    <lineage>
        <taxon>Bacteria</taxon>
        <taxon>Pseudomonadati</taxon>
        <taxon>Pseudomonadota</taxon>
        <taxon>Alphaproteobacteria</taxon>
        <taxon>Parvularculales</taxon>
        <taxon>Parvularculaceae</taxon>
        <taxon>Hyphococcus</taxon>
    </lineage>
</organism>
<name>A0AAE9ZCF4_9PROT</name>
<dbReference type="GO" id="GO:0000287">
    <property type="term" value="F:magnesium ion binding"/>
    <property type="evidence" value="ECO:0007669"/>
    <property type="project" value="InterPro"/>
</dbReference>
<evidence type="ECO:0000256" key="1">
    <source>
        <dbReference type="ARBA" id="ARBA00010990"/>
    </source>
</evidence>
<dbReference type="SUPFAM" id="SSF56214">
    <property type="entry name" value="4'-phosphopantetheinyl transferase"/>
    <property type="match status" value="2"/>
</dbReference>
<protein>
    <submittedName>
        <fullName evidence="4">4'-phosphopantetheinyl transferase superfamily protein</fullName>
    </submittedName>
</protein>
<evidence type="ECO:0000313" key="5">
    <source>
        <dbReference type="Proteomes" id="UP001214043"/>
    </source>
</evidence>
<evidence type="ECO:0000259" key="3">
    <source>
        <dbReference type="Pfam" id="PF01648"/>
    </source>
</evidence>
<accession>A0AAE9ZCF4</accession>
<dbReference type="GO" id="GO:0005829">
    <property type="term" value="C:cytosol"/>
    <property type="evidence" value="ECO:0007669"/>
    <property type="project" value="TreeGrafter"/>
</dbReference>
<dbReference type="RefSeq" id="WP_274493775.1">
    <property type="nucleotide sequence ID" value="NZ_CP118166.1"/>
</dbReference>
<dbReference type="InterPro" id="IPR037143">
    <property type="entry name" value="4-PPantetheinyl_Trfase_dom_sf"/>
</dbReference>
<keyword evidence="5" id="KW-1185">Reference proteome</keyword>
<evidence type="ECO:0000256" key="2">
    <source>
        <dbReference type="ARBA" id="ARBA00022679"/>
    </source>
</evidence>
<dbReference type="KEGG" id="hfl:PUV54_01645"/>
<dbReference type="Proteomes" id="UP001214043">
    <property type="component" value="Chromosome"/>
</dbReference>
<dbReference type="PANTHER" id="PTHR12215:SF10">
    <property type="entry name" value="L-AMINOADIPATE-SEMIALDEHYDE DEHYDROGENASE-PHOSPHOPANTETHEINYL TRANSFERASE"/>
    <property type="match status" value="1"/>
</dbReference>
<dbReference type="Pfam" id="PF01648">
    <property type="entry name" value="ACPS"/>
    <property type="match status" value="1"/>
</dbReference>
<dbReference type="InterPro" id="IPR008278">
    <property type="entry name" value="4-PPantetheinyl_Trfase_dom"/>
</dbReference>
<dbReference type="GO" id="GO:0008897">
    <property type="term" value="F:holo-[acyl-carrier-protein] synthase activity"/>
    <property type="evidence" value="ECO:0007669"/>
    <property type="project" value="InterPro"/>
</dbReference>
<dbReference type="PANTHER" id="PTHR12215">
    <property type="entry name" value="PHOSPHOPANTETHEINE TRANSFERASE"/>
    <property type="match status" value="1"/>
</dbReference>
<evidence type="ECO:0000313" key="4">
    <source>
        <dbReference type="EMBL" id="WDI31891.1"/>
    </source>
</evidence>
<sequence>MKQQSGLHETVEQHVKDIRRVVRTIGELQHDEKYTYAWALAGSSRSAPDVLLSPDLLPRVSPDGAVLLWAGTSEAPVGDLLQACERILSSDEIIRARSFRQEEDARSFVTAHAVLRLQLAAHHQCSPSELLFATGPNGKPHLIGIAGRKARSWLHFNLSHTRGRALIGLSTAPIGVDIEQIEEFPDMLETADLAFTPESRAILAACTGDVRTRLFYRFWTLGEAFIKATGLGISQGLDTFAFTPSVPPRLTRITPGYGQVSDWYFGLFGYAASG</sequence>
<dbReference type="Gene3D" id="3.90.470.20">
    <property type="entry name" value="4'-phosphopantetheinyl transferase domain"/>
    <property type="match status" value="1"/>
</dbReference>
<gene>
    <name evidence="4" type="ORF">PUV54_01645</name>
</gene>
<dbReference type="GO" id="GO:0019878">
    <property type="term" value="P:lysine biosynthetic process via aminoadipic acid"/>
    <property type="evidence" value="ECO:0007669"/>
    <property type="project" value="TreeGrafter"/>
</dbReference>
<keyword evidence="2 4" id="KW-0808">Transferase</keyword>
<reference evidence="4" key="1">
    <citation type="submission" date="2023-02" db="EMBL/GenBank/DDBJ databases">
        <title>Genome sequence of Hyphococcus flavus.</title>
        <authorList>
            <person name="Rong J.-C."/>
            <person name="Zhao Q."/>
            <person name="Yi M."/>
            <person name="Wu J.-Y."/>
        </authorList>
    </citation>
    <scope>NUCLEOTIDE SEQUENCE</scope>
    <source>
        <strain evidence="4">MCCC 1K03223</strain>
    </source>
</reference>
<proteinExistence type="inferred from homology"/>
<dbReference type="InterPro" id="IPR050559">
    <property type="entry name" value="P-Pant_transferase_sf"/>
</dbReference>
<dbReference type="AlphaFoldDB" id="A0AAE9ZCF4"/>
<comment type="similarity">
    <text evidence="1">Belongs to the P-Pant transferase superfamily. Gsp/Sfp/HetI/AcpT family.</text>
</comment>